<name>A0A1S3IRM7_LINAN</name>
<dbReference type="AlphaFoldDB" id="A0A1S3IRM7"/>
<sequence>MSKLSSAEEETERARLDMPVSGSSSSSGSSQSSGRTDFEAFWVSTPVKNQDLGNLNNFFVRGGFEPAIGQLKSSYDTAAPRTRRYYKQKAREGINLVLNCLSPGQEEAVWRYIQKADEETSTIDTLIACYESADSRKLNA</sequence>
<feature type="compositionally biased region" description="Low complexity" evidence="1">
    <location>
        <begin position="21"/>
        <end position="34"/>
    </location>
</feature>
<proteinExistence type="predicted"/>
<evidence type="ECO:0000313" key="3">
    <source>
        <dbReference type="RefSeq" id="XP_013400728.1"/>
    </source>
</evidence>
<organism evidence="2 3">
    <name type="scientific">Lingula anatina</name>
    <name type="common">Brachiopod</name>
    <name type="synonym">Lingula unguis</name>
    <dbReference type="NCBI Taxonomy" id="7574"/>
    <lineage>
        <taxon>Eukaryota</taxon>
        <taxon>Metazoa</taxon>
        <taxon>Spiralia</taxon>
        <taxon>Lophotrochozoa</taxon>
        <taxon>Brachiopoda</taxon>
        <taxon>Linguliformea</taxon>
        <taxon>Lingulata</taxon>
        <taxon>Lingulida</taxon>
        <taxon>Linguloidea</taxon>
        <taxon>Lingulidae</taxon>
        <taxon>Lingula</taxon>
    </lineage>
</organism>
<dbReference type="InParanoid" id="A0A1S3IRM7"/>
<reference evidence="3" key="1">
    <citation type="submission" date="2025-08" db="UniProtKB">
        <authorList>
            <consortium name="RefSeq"/>
        </authorList>
    </citation>
    <scope>IDENTIFICATION</scope>
    <source>
        <tissue evidence="3">Gonads</tissue>
    </source>
</reference>
<evidence type="ECO:0000313" key="2">
    <source>
        <dbReference type="Proteomes" id="UP000085678"/>
    </source>
</evidence>
<dbReference type="RefSeq" id="XP_013400728.1">
    <property type="nucleotide sequence ID" value="XM_013545274.2"/>
</dbReference>
<dbReference type="Proteomes" id="UP000085678">
    <property type="component" value="Unplaced"/>
</dbReference>
<evidence type="ECO:0000256" key="1">
    <source>
        <dbReference type="SAM" id="MobiDB-lite"/>
    </source>
</evidence>
<gene>
    <name evidence="3" type="primary">LOC106166633</name>
</gene>
<dbReference type="GeneID" id="106166633"/>
<feature type="region of interest" description="Disordered" evidence="1">
    <location>
        <begin position="1"/>
        <end position="35"/>
    </location>
</feature>
<protein>
    <submittedName>
        <fullName evidence="3">Uncharacterized protein LOC106166633</fullName>
    </submittedName>
</protein>
<keyword evidence="2" id="KW-1185">Reference proteome</keyword>
<dbReference type="KEGG" id="lak:106166633"/>
<accession>A0A1S3IRM7</accession>